<dbReference type="GO" id="GO:0015707">
    <property type="term" value="P:nitrite transport"/>
    <property type="evidence" value="ECO:0007669"/>
    <property type="project" value="UniProtKB-ARBA"/>
</dbReference>
<feature type="transmembrane region" description="Helical" evidence="11">
    <location>
        <begin position="318"/>
        <end position="338"/>
    </location>
</feature>
<dbReference type="GO" id="GO:0042128">
    <property type="term" value="P:nitrate assimilation"/>
    <property type="evidence" value="ECO:0007669"/>
    <property type="project" value="UniProtKB-KW"/>
</dbReference>
<protein>
    <submittedName>
        <fullName evidence="12">MFS transporter</fullName>
    </submittedName>
</protein>
<feature type="compositionally biased region" description="Basic and acidic residues" evidence="10">
    <location>
        <begin position="1"/>
        <end position="13"/>
    </location>
</feature>
<evidence type="ECO:0000256" key="6">
    <source>
        <dbReference type="ARBA" id="ARBA00022692"/>
    </source>
</evidence>
<evidence type="ECO:0000256" key="2">
    <source>
        <dbReference type="ARBA" id="ARBA00008432"/>
    </source>
</evidence>
<feature type="transmembrane region" description="Helical" evidence="11">
    <location>
        <begin position="229"/>
        <end position="248"/>
    </location>
</feature>
<keyword evidence="3" id="KW-0813">Transport</keyword>
<dbReference type="InterPro" id="IPR011701">
    <property type="entry name" value="MFS"/>
</dbReference>
<evidence type="ECO:0000256" key="9">
    <source>
        <dbReference type="ARBA" id="ARBA00023136"/>
    </source>
</evidence>
<reference evidence="12 13" key="1">
    <citation type="submission" date="2017-04" db="EMBL/GenBank/DDBJ databases">
        <title>The new phylogeny of genus Mycobacterium.</title>
        <authorList>
            <person name="Tortoli E."/>
            <person name="Trovato A."/>
            <person name="Cirillo D.M."/>
        </authorList>
    </citation>
    <scope>NUCLEOTIDE SEQUENCE [LARGE SCALE GENOMIC DNA]</scope>
    <source>
        <strain evidence="12 13">TBL 1200985</strain>
    </source>
</reference>
<feature type="transmembrane region" description="Helical" evidence="11">
    <location>
        <begin position="136"/>
        <end position="156"/>
    </location>
</feature>
<evidence type="ECO:0000313" key="13">
    <source>
        <dbReference type="Proteomes" id="UP000193247"/>
    </source>
</evidence>
<feature type="transmembrane region" description="Helical" evidence="11">
    <location>
        <begin position="350"/>
        <end position="369"/>
    </location>
</feature>
<comment type="caution">
    <text evidence="12">The sequence shown here is derived from an EMBL/GenBank/DDBJ whole genome shotgun (WGS) entry which is preliminary data.</text>
</comment>
<keyword evidence="9 11" id="KW-0472">Membrane</keyword>
<keyword evidence="8" id="KW-0534">Nitrate assimilation</keyword>
<feature type="transmembrane region" description="Helical" evidence="11">
    <location>
        <begin position="433"/>
        <end position="458"/>
    </location>
</feature>
<dbReference type="GO" id="GO:0005886">
    <property type="term" value="C:plasma membrane"/>
    <property type="evidence" value="ECO:0007669"/>
    <property type="project" value="UniProtKB-SubCell"/>
</dbReference>
<keyword evidence="7 11" id="KW-1133">Transmembrane helix</keyword>
<dbReference type="Proteomes" id="UP000193247">
    <property type="component" value="Unassembled WGS sequence"/>
</dbReference>
<feature type="transmembrane region" description="Helical" evidence="11">
    <location>
        <begin position="201"/>
        <end position="223"/>
    </location>
</feature>
<feature type="transmembrane region" description="Helical" evidence="11">
    <location>
        <begin position="278"/>
        <end position="298"/>
    </location>
</feature>
<evidence type="ECO:0000256" key="8">
    <source>
        <dbReference type="ARBA" id="ARBA00023063"/>
    </source>
</evidence>
<dbReference type="PANTHER" id="PTHR23515">
    <property type="entry name" value="HIGH-AFFINITY NITRATE TRANSPORTER 2.3"/>
    <property type="match status" value="1"/>
</dbReference>
<keyword evidence="6 11" id="KW-0812">Transmembrane</keyword>
<feature type="transmembrane region" description="Helical" evidence="11">
    <location>
        <begin position="107"/>
        <end position="124"/>
    </location>
</feature>
<evidence type="ECO:0000256" key="10">
    <source>
        <dbReference type="SAM" id="MobiDB-lite"/>
    </source>
</evidence>
<evidence type="ECO:0000256" key="3">
    <source>
        <dbReference type="ARBA" id="ARBA00022448"/>
    </source>
</evidence>
<dbReference type="RefSeq" id="WP_085327124.1">
    <property type="nucleotide sequence ID" value="NZ_NCXP01000039.1"/>
</dbReference>
<accession>A0A1X2LPV2</accession>
<sequence>MEQHTLLQRDESPRSPAQGLRAASTVAQSASQTTAPSGKPGRGSRHITHWDPEDLMAWEAGNKAIARRNLLWSVVTVHLGYSVWTLWPVLELLMPQNVYGFSAGDKFLLGTVATLAGAFLRMPYSLASAIFGGRNWATFSAIVLLIPVIGTTVLLTHPGLPLWPYLVCAALTGLGGGNFASSMSNANAFYPQRLKGSALGIAGGVGNLGVPAIQLVGLLVIATTGDRKPYLVCALYVGLLAIAVVGVSRFMNNVEQHRVEVNRLRPIIAAVLSTRDTWLLSVLYLGTFGSFIGFSFVFGQVLQTNFAAWGQSPAHATLHAVELAFLGPLLAAVARIYGGRLADRIGGSRLTLVVFIAMTLATALLISASTLEGRHSGPHRGATMAGYFVCFIALFILAGLGNGSVYKMIPTIFDACSRSLDLNEAERRDWSRIISGVVIGFVGAFGALGGVGINLALRESYVSTGTGTDAFWGFMLFYVVAAVVTWKMYVRRTATHLATLQPALVPQPASAPARTQSDRFSGCSISA</sequence>
<feature type="transmembrane region" description="Helical" evidence="11">
    <location>
        <begin position="162"/>
        <end position="180"/>
    </location>
</feature>
<comment type="similarity">
    <text evidence="2">Belongs to the major facilitator superfamily. Nitrate/nitrite porter (TC 2.A.1.8) family.</text>
</comment>
<dbReference type="Pfam" id="PF07690">
    <property type="entry name" value="MFS_1"/>
    <property type="match status" value="1"/>
</dbReference>
<dbReference type="InterPro" id="IPR044772">
    <property type="entry name" value="NO3_transporter"/>
</dbReference>
<feature type="transmembrane region" description="Helical" evidence="11">
    <location>
        <begin position="381"/>
        <end position="400"/>
    </location>
</feature>
<name>A0A1X2LPV2_9MYCO</name>
<dbReference type="OrthoDB" id="9771451at2"/>
<keyword evidence="13" id="KW-1185">Reference proteome</keyword>
<proteinExistence type="inferred from homology"/>
<feature type="transmembrane region" description="Helical" evidence="11">
    <location>
        <begin position="70"/>
        <end position="87"/>
    </location>
</feature>
<evidence type="ECO:0000256" key="1">
    <source>
        <dbReference type="ARBA" id="ARBA00004429"/>
    </source>
</evidence>
<dbReference type="GO" id="GO:0015112">
    <property type="term" value="F:nitrate transmembrane transporter activity"/>
    <property type="evidence" value="ECO:0007669"/>
    <property type="project" value="InterPro"/>
</dbReference>
<feature type="transmembrane region" description="Helical" evidence="11">
    <location>
        <begin position="470"/>
        <end position="490"/>
    </location>
</feature>
<evidence type="ECO:0000256" key="7">
    <source>
        <dbReference type="ARBA" id="ARBA00022989"/>
    </source>
</evidence>
<gene>
    <name evidence="12" type="ORF">B8W66_20660</name>
</gene>
<dbReference type="AlphaFoldDB" id="A0A1X2LPV2"/>
<dbReference type="InterPro" id="IPR036259">
    <property type="entry name" value="MFS_trans_sf"/>
</dbReference>
<comment type="subcellular location">
    <subcellularLocation>
        <location evidence="1">Cell inner membrane</location>
        <topology evidence="1">Multi-pass membrane protein</topology>
    </subcellularLocation>
</comment>
<dbReference type="EMBL" id="NCXP01000039">
    <property type="protein sequence ID" value="OSC38151.1"/>
    <property type="molecule type" value="Genomic_DNA"/>
</dbReference>
<dbReference type="CDD" id="cd17341">
    <property type="entry name" value="MFS_NRT2_like"/>
    <property type="match status" value="1"/>
</dbReference>
<dbReference type="SUPFAM" id="SSF103473">
    <property type="entry name" value="MFS general substrate transporter"/>
    <property type="match status" value="1"/>
</dbReference>
<evidence type="ECO:0000313" key="12">
    <source>
        <dbReference type="EMBL" id="OSC38151.1"/>
    </source>
</evidence>
<organism evidence="12 13">
    <name type="scientific">Mycobacterium decipiens</name>
    <dbReference type="NCBI Taxonomy" id="1430326"/>
    <lineage>
        <taxon>Bacteria</taxon>
        <taxon>Bacillati</taxon>
        <taxon>Actinomycetota</taxon>
        <taxon>Actinomycetes</taxon>
        <taxon>Mycobacteriales</taxon>
        <taxon>Mycobacteriaceae</taxon>
        <taxon>Mycobacterium</taxon>
    </lineage>
</organism>
<dbReference type="FunFam" id="1.20.1250.20:FF:000024">
    <property type="entry name" value="Nitrite extrusion protein NarK"/>
    <property type="match status" value="1"/>
</dbReference>
<evidence type="ECO:0000256" key="5">
    <source>
        <dbReference type="ARBA" id="ARBA00022519"/>
    </source>
</evidence>
<keyword evidence="4" id="KW-1003">Cell membrane</keyword>
<feature type="compositionally biased region" description="Low complexity" evidence="10">
    <location>
        <begin position="22"/>
        <end position="35"/>
    </location>
</feature>
<dbReference type="Gene3D" id="1.20.1250.20">
    <property type="entry name" value="MFS general substrate transporter like domains"/>
    <property type="match status" value="1"/>
</dbReference>
<evidence type="ECO:0000256" key="4">
    <source>
        <dbReference type="ARBA" id="ARBA00022475"/>
    </source>
</evidence>
<feature type="region of interest" description="Disordered" evidence="10">
    <location>
        <begin position="1"/>
        <end position="46"/>
    </location>
</feature>
<evidence type="ECO:0000256" key="11">
    <source>
        <dbReference type="SAM" id="Phobius"/>
    </source>
</evidence>
<dbReference type="STRING" id="1430326.B8W66_20660"/>
<keyword evidence="5" id="KW-0997">Cell inner membrane</keyword>